<organism evidence="4 5">
    <name type="scientific">Kribbella yunnanensis</name>
    <dbReference type="NCBI Taxonomy" id="190194"/>
    <lineage>
        <taxon>Bacteria</taxon>
        <taxon>Bacillati</taxon>
        <taxon>Actinomycetota</taxon>
        <taxon>Actinomycetes</taxon>
        <taxon>Propionibacteriales</taxon>
        <taxon>Kribbellaceae</taxon>
        <taxon>Kribbella</taxon>
    </lineage>
</organism>
<gene>
    <name evidence="4" type="ORF">GCM10009745_46960</name>
</gene>
<feature type="domain" description="EamA" evidence="3">
    <location>
        <begin position="133"/>
        <end position="263"/>
    </location>
</feature>
<proteinExistence type="inferred from homology"/>
<dbReference type="Proteomes" id="UP001500280">
    <property type="component" value="Unassembled WGS sequence"/>
</dbReference>
<evidence type="ECO:0000313" key="4">
    <source>
        <dbReference type="EMBL" id="GAA1695734.1"/>
    </source>
</evidence>
<evidence type="ECO:0000259" key="3">
    <source>
        <dbReference type="Pfam" id="PF00892"/>
    </source>
</evidence>
<dbReference type="Pfam" id="PF00892">
    <property type="entry name" value="EamA"/>
    <property type="match status" value="1"/>
</dbReference>
<keyword evidence="2" id="KW-1133">Transmembrane helix</keyword>
<keyword evidence="5" id="KW-1185">Reference proteome</keyword>
<feature type="transmembrane region" description="Helical" evidence="2">
    <location>
        <begin position="55"/>
        <end position="74"/>
    </location>
</feature>
<feature type="transmembrane region" description="Helical" evidence="2">
    <location>
        <begin position="31"/>
        <end position="48"/>
    </location>
</feature>
<feature type="transmembrane region" description="Helical" evidence="2">
    <location>
        <begin position="222"/>
        <end position="240"/>
    </location>
</feature>
<feature type="transmembrane region" description="Helical" evidence="2">
    <location>
        <begin position="134"/>
        <end position="151"/>
    </location>
</feature>
<feature type="transmembrane region" description="Helical" evidence="2">
    <location>
        <begin position="163"/>
        <end position="183"/>
    </location>
</feature>
<name>A0ABN2HYP4_9ACTN</name>
<feature type="transmembrane region" description="Helical" evidence="2">
    <location>
        <begin position="94"/>
        <end position="122"/>
    </location>
</feature>
<dbReference type="InterPro" id="IPR000620">
    <property type="entry name" value="EamA_dom"/>
</dbReference>
<comment type="similarity">
    <text evidence="1">Belongs to the EamA transporter family.</text>
</comment>
<dbReference type="SUPFAM" id="SSF103481">
    <property type="entry name" value="Multidrug resistance efflux transporter EmrE"/>
    <property type="match status" value="1"/>
</dbReference>
<dbReference type="EMBL" id="BAAANF010000016">
    <property type="protein sequence ID" value="GAA1695734.1"/>
    <property type="molecule type" value="Genomic_DNA"/>
</dbReference>
<keyword evidence="2" id="KW-0812">Transmembrane</keyword>
<keyword evidence="2" id="KW-0472">Membrane</keyword>
<protein>
    <submittedName>
        <fullName evidence="4">DMT family transporter</fullName>
    </submittedName>
</protein>
<feature type="transmembrane region" description="Helical" evidence="2">
    <location>
        <begin position="195"/>
        <end position="216"/>
    </location>
</feature>
<dbReference type="RefSeq" id="WP_344155745.1">
    <property type="nucleotide sequence ID" value="NZ_BAAANF010000016.1"/>
</dbReference>
<comment type="caution">
    <text evidence="4">The sequence shown here is derived from an EMBL/GenBank/DDBJ whole genome shotgun (WGS) entry which is preliminary data.</text>
</comment>
<evidence type="ECO:0000256" key="1">
    <source>
        <dbReference type="ARBA" id="ARBA00007362"/>
    </source>
</evidence>
<dbReference type="InterPro" id="IPR037185">
    <property type="entry name" value="EmrE-like"/>
</dbReference>
<evidence type="ECO:0000313" key="5">
    <source>
        <dbReference type="Proteomes" id="UP001500280"/>
    </source>
</evidence>
<reference evidence="4 5" key="1">
    <citation type="journal article" date="2019" name="Int. J. Syst. Evol. Microbiol.">
        <title>The Global Catalogue of Microorganisms (GCM) 10K type strain sequencing project: providing services to taxonomists for standard genome sequencing and annotation.</title>
        <authorList>
            <consortium name="The Broad Institute Genomics Platform"/>
            <consortium name="The Broad Institute Genome Sequencing Center for Infectious Disease"/>
            <person name="Wu L."/>
            <person name="Ma J."/>
        </authorList>
    </citation>
    <scope>NUCLEOTIDE SEQUENCE [LARGE SCALE GENOMIC DNA]</scope>
    <source>
        <strain evidence="4 5">JCM 14307</strain>
    </source>
</reference>
<accession>A0ABN2HYP4</accession>
<dbReference type="Gene3D" id="1.10.3730.20">
    <property type="match status" value="1"/>
</dbReference>
<evidence type="ECO:0000256" key="2">
    <source>
        <dbReference type="SAM" id="Phobius"/>
    </source>
</evidence>
<sequence length="264" mass="27716">MTALALLTASACCHATWNLLMKTVSPKGSAFIWLCGLLTLPVSVVLLLRSDDLAVTWWPALISMALHTLYAVTLQKAYGAADFATVYPISRGSAPVLVALATVSGWRVYAGALIVLAGVLVMDRLHRGRTLARGIALGLLVAACTAAYTLWDAYAIGTLHADLLAYLAVSNVAQVVVLSVLSRDRRAALGEWRRAIPVAILVPASYGLSLLALSYASVSTVAVGRTMNVVIGALLGFLVLHERATRTRLAGLAAVVAGVVLVSI</sequence>